<keyword evidence="1" id="KW-1015">Disulfide bond</keyword>
<keyword evidence="3" id="KW-1185">Reference proteome</keyword>
<dbReference type="Gene3D" id="2.60.110.10">
    <property type="entry name" value="Thaumatin"/>
    <property type="match status" value="1"/>
</dbReference>
<sequence>MHIGPNTGQLTCQTADCGSSQVECNGRGATPPAILSEFRIGSGTQDFYDISLVDGYNLPMIVEASGGSGTCLSTGCVNDLNQQCPSKLRASSGEAQTKQP</sequence>
<evidence type="ECO:0000313" key="3">
    <source>
        <dbReference type="Proteomes" id="UP000436088"/>
    </source>
</evidence>
<accession>A0A6A2ZZN5</accession>
<dbReference type="InterPro" id="IPR037176">
    <property type="entry name" value="Osmotin/thaumatin-like_sf"/>
</dbReference>
<dbReference type="PROSITE" id="PS51367">
    <property type="entry name" value="THAUMATIN_2"/>
    <property type="match status" value="1"/>
</dbReference>
<name>A0A6A2ZZN5_HIBSY</name>
<dbReference type="InterPro" id="IPR001938">
    <property type="entry name" value="Thaumatin"/>
</dbReference>
<comment type="caution">
    <text evidence="2">The sequence shown here is derived from an EMBL/GenBank/DDBJ whole genome shotgun (WGS) entry which is preliminary data.</text>
</comment>
<dbReference type="PANTHER" id="PTHR31048">
    <property type="entry name" value="OS03G0233200 PROTEIN"/>
    <property type="match status" value="1"/>
</dbReference>
<reference evidence="2" key="1">
    <citation type="submission" date="2019-09" db="EMBL/GenBank/DDBJ databases">
        <title>Draft genome information of white flower Hibiscus syriacus.</title>
        <authorList>
            <person name="Kim Y.-M."/>
        </authorList>
    </citation>
    <scope>NUCLEOTIDE SEQUENCE [LARGE SCALE GENOMIC DNA]</scope>
    <source>
        <strain evidence="2">YM2019G1</strain>
    </source>
</reference>
<dbReference type="SUPFAM" id="SSF49870">
    <property type="entry name" value="Osmotin, thaumatin-like protein"/>
    <property type="match status" value="1"/>
</dbReference>
<organism evidence="2 3">
    <name type="scientific">Hibiscus syriacus</name>
    <name type="common">Rose of Sharon</name>
    <dbReference type="NCBI Taxonomy" id="106335"/>
    <lineage>
        <taxon>Eukaryota</taxon>
        <taxon>Viridiplantae</taxon>
        <taxon>Streptophyta</taxon>
        <taxon>Embryophyta</taxon>
        <taxon>Tracheophyta</taxon>
        <taxon>Spermatophyta</taxon>
        <taxon>Magnoliopsida</taxon>
        <taxon>eudicotyledons</taxon>
        <taxon>Gunneridae</taxon>
        <taxon>Pentapetalae</taxon>
        <taxon>rosids</taxon>
        <taxon>malvids</taxon>
        <taxon>Malvales</taxon>
        <taxon>Malvaceae</taxon>
        <taxon>Malvoideae</taxon>
        <taxon>Hibiscus</taxon>
    </lineage>
</organism>
<dbReference type="SMART" id="SM00205">
    <property type="entry name" value="THN"/>
    <property type="match status" value="1"/>
</dbReference>
<proteinExistence type="predicted"/>
<feature type="disulfide bond" evidence="1">
    <location>
        <begin position="17"/>
        <end position="24"/>
    </location>
</feature>
<dbReference type="EMBL" id="VEPZ02001059">
    <property type="protein sequence ID" value="KAE8696797.1"/>
    <property type="molecule type" value="Genomic_DNA"/>
</dbReference>
<evidence type="ECO:0000313" key="2">
    <source>
        <dbReference type="EMBL" id="KAE8696797.1"/>
    </source>
</evidence>
<dbReference type="AlphaFoldDB" id="A0A6A2ZZN5"/>
<dbReference type="Proteomes" id="UP000436088">
    <property type="component" value="Unassembled WGS sequence"/>
</dbReference>
<dbReference type="PIRSF" id="PIRSF002703">
    <property type="entry name" value="Thaumatin"/>
    <property type="match status" value="1"/>
</dbReference>
<dbReference type="Pfam" id="PF00314">
    <property type="entry name" value="Thaumatin"/>
    <property type="match status" value="1"/>
</dbReference>
<gene>
    <name evidence="2" type="ORF">F3Y22_tig00110646pilonHSYRG00111</name>
</gene>
<protein>
    <submittedName>
        <fullName evidence="2">Thaumatin-like protein 1</fullName>
    </submittedName>
</protein>
<evidence type="ECO:0000256" key="1">
    <source>
        <dbReference type="PIRSR" id="PIRSR002703-1"/>
    </source>
</evidence>